<evidence type="ECO:0000313" key="3">
    <source>
        <dbReference type="WBParaSite" id="EEL_0000115201-mRNA-1"/>
    </source>
</evidence>
<evidence type="ECO:0000256" key="1">
    <source>
        <dbReference type="SAM" id="SignalP"/>
    </source>
</evidence>
<keyword evidence="1" id="KW-0732">Signal</keyword>
<accession>A0A0R3RI45</accession>
<name>A0A0R3RI45_9BILA</name>
<reference evidence="3" key="1">
    <citation type="submission" date="2017-02" db="UniProtKB">
        <authorList>
            <consortium name="WormBaseParasite"/>
        </authorList>
    </citation>
    <scope>IDENTIFICATION</scope>
</reference>
<keyword evidence="2" id="KW-1185">Reference proteome</keyword>
<organism evidence="2 3">
    <name type="scientific">Elaeophora elaphi</name>
    <dbReference type="NCBI Taxonomy" id="1147741"/>
    <lineage>
        <taxon>Eukaryota</taxon>
        <taxon>Metazoa</taxon>
        <taxon>Ecdysozoa</taxon>
        <taxon>Nematoda</taxon>
        <taxon>Chromadorea</taxon>
        <taxon>Rhabditida</taxon>
        <taxon>Spirurina</taxon>
        <taxon>Spiruromorpha</taxon>
        <taxon>Filarioidea</taxon>
        <taxon>Onchocercidae</taxon>
        <taxon>Elaeophora</taxon>
    </lineage>
</organism>
<dbReference type="STRING" id="1147741.A0A0R3RI45"/>
<proteinExistence type="predicted"/>
<dbReference type="WBParaSite" id="EEL_0000115201-mRNA-1">
    <property type="protein sequence ID" value="EEL_0000115201-mRNA-1"/>
    <property type="gene ID" value="EEL_0000115201"/>
</dbReference>
<dbReference type="Proteomes" id="UP000050640">
    <property type="component" value="Unplaced"/>
</dbReference>
<feature type="chain" id="PRO_5006447527" evidence="1">
    <location>
        <begin position="19"/>
        <end position="334"/>
    </location>
</feature>
<evidence type="ECO:0000313" key="2">
    <source>
        <dbReference type="Proteomes" id="UP000050640"/>
    </source>
</evidence>
<dbReference type="PANTHER" id="PTHR36519:SF9">
    <property type="entry name" value="EB DOMAIN-CONTAINING PROTEIN-RELATED"/>
    <property type="match status" value="1"/>
</dbReference>
<sequence length="334" mass="36246">MLLFLILLTNYIVDDTGGTLCPPVFGQFECPLNFSCITNECYSASNATAPYDCKTVKCSPNSRCYKGRCYPAVGLPCDRNVALSEHLSKSITSNCGLKGTCINGRCVEDRCLGTNCTEDEICQDGKCLVVTNTFCITHFDCGPRLKCLQNKCTPFRDPIPCNCDPGEVCQQGHCIPEPNMFSPYLGYIFSGCAHVSCEIDSFCLKGECQAAIGQNCTSASCQGSTICVKGRCILDPCVNHCPPEHACREGQCRHLQGLMCFGECPKPYFCINGRCTRNECLGKSCQPGEMCQSGLCIKVEGSLCSLAIRDCAEEFECIGGTCHDMLVTKDTTSA</sequence>
<dbReference type="PANTHER" id="PTHR36519">
    <property type="entry name" value="FIP (FUNGUS-INDUCED PROTEIN) RELATED-RELATED"/>
    <property type="match status" value="1"/>
</dbReference>
<protein>
    <submittedName>
        <fullName evidence="3">EB domain-containing protein</fullName>
    </submittedName>
</protein>
<feature type="signal peptide" evidence="1">
    <location>
        <begin position="1"/>
        <end position="18"/>
    </location>
</feature>
<dbReference type="AlphaFoldDB" id="A0A0R3RI45"/>